<evidence type="ECO:0000259" key="1">
    <source>
        <dbReference type="Pfam" id="PF00535"/>
    </source>
</evidence>
<dbReference type="SUPFAM" id="SSF53448">
    <property type="entry name" value="Nucleotide-diphospho-sugar transferases"/>
    <property type="match status" value="1"/>
</dbReference>
<feature type="domain" description="Glycosyltransferase 2-like" evidence="1">
    <location>
        <begin position="15"/>
        <end position="144"/>
    </location>
</feature>
<dbReference type="PANTHER" id="PTHR43179">
    <property type="entry name" value="RHAMNOSYLTRANSFERASE WBBL"/>
    <property type="match status" value="1"/>
</dbReference>
<dbReference type="InterPro" id="IPR029044">
    <property type="entry name" value="Nucleotide-diphossugar_trans"/>
</dbReference>
<keyword evidence="2" id="KW-0808">Transferase</keyword>
<protein>
    <submittedName>
        <fullName evidence="2">Glycosyltransferase</fullName>
    </submittedName>
</protein>
<dbReference type="EMBL" id="DTIN01000035">
    <property type="protein sequence ID" value="HFX14150.1"/>
    <property type="molecule type" value="Genomic_DNA"/>
</dbReference>
<sequence length="291" mass="34797">MRLGREKIAFFTVNYKNTLYTRNFVESLSRLKHFEKIKIIILDNASTSDTISELERIKKMYHNIVECFYLDENLYYWRGADYALRRVYPLTEYMPEWIIICNNDIIINQENFLEKLMSLNYKEYGILAPSIKSYETNKDQNPFLVFPLNIMDIIKRKILLSNWYVYRLIVVIRENIKNVKFKLLGFNKNIMYYGNDFMKIYAPHGSFVIFSRNFFEKGGYLDTNFDLYGEELTIAEVALRIGVSVVYVPILEVIHLEHRSLGKYMSKNNFYKAKKAFEYVCREYLNKKVIL</sequence>
<dbReference type="PANTHER" id="PTHR43179:SF7">
    <property type="entry name" value="RHAMNOSYLTRANSFERASE WBBL"/>
    <property type="match status" value="1"/>
</dbReference>
<reference evidence="2" key="1">
    <citation type="journal article" date="2020" name="mSystems">
        <title>Genome- and Community-Level Interaction Insights into Carbon Utilization and Element Cycling Functions of Hydrothermarchaeota in Hydrothermal Sediment.</title>
        <authorList>
            <person name="Zhou Z."/>
            <person name="Liu Y."/>
            <person name="Xu W."/>
            <person name="Pan J."/>
            <person name="Luo Z.H."/>
            <person name="Li M."/>
        </authorList>
    </citation>
    <scope>NUCLEOTIDE SEQUENCE [LARGE SCALE GENOMIC DNA]</scope>
    <source>
        <strain evidence="2">SpSt-81</strain>
    </source>
</reference>
<evidence type="ECO:0000313" key="2">
    <source>
        <dbReference type="EMBL" id="HFX14150.1"/>
    </source>
</evidence>
<dbReference type="Pfam" id="PF00535">
    <property type="entry name" value="Glycos_transf_2"/>
    <property type="match status" value="1"/>
</dbReference>
<dbReference type="InterPro" id="IPR001173">
    <property type="entry name" value="Glyco_trans_2-like"/>
</dbReference>
<name>A0A7C3MIT7_DICTH</name>
<proteinExistence type="predicted"/>
<comment type="caution">
    <text evidence="2">The sequence shown here is derived from an EMBL/GenBank/DDBJ whole genome shotgun (WGS) entry which is preliminary data.</text>
</comment>
<accession>A0A7C3MIT7</accession>
<dbReference type="GO" id="GO:0016740">
    <property type="term" value="F:transferase activity"/>
    <property type="evidence" value="ECO:0007669"/>
    <property type="project" value="UniProtKB-KW"/>
</dbReference>
<dbReference type="Gene3D" id="3.90.550.10">
    <property type="entry name" value="Spore Coat Polysaccharide Biosynthesis Protein SpsA, Chain A"/>
    <property type="match status" value="1"/>
</dbReference>
<organism evidence="2">
    <name type="scientific">Dictyoglomus thermophilum</name>
    <dbReference type="NCBI Taxonomy" id="14"/>
    <lineage>
        <taxon>Bacteria</taxon>
        <taxon>Pseudomonadati</taxon>
        <taxon>Dictyoglomota</taxon>
        <taxon>Dictyoglomia</taxon>
        <taxon>Dictyoglomales</taxon>
        <taxon>Dictyoglomaceae</taxon>
        <taxon>Dictyoglomus</taxon>
    </lineage>
</organism>
<dbReference type="AlphaFoldDB" id="A0A7C3MIT7"/>
<gene>
    <name evidence="2" type="ORF">ENW00_08410</name>
</gene>